<keyword evidence="1" id="KW-0723">Serine/threonine-protein kinase</keyword>
<name>A0A8S1RB54_9CILI</name>
<keyword evidence="3" id="KW-0547">Nucleotide-binding</keyword>
<dbReference type="GO" id="GO:0005524">
    <property type="term" value="F:ATP binding"/>
    <property type="evidence" value="ECO:0007669"/>
    <property type="project" value="UniProtKB-KW"/>
</dbReference>
<proteinExistence type="predicted"/>
<dbReference type="SMART" id="SM00220">
    <property type="entry name" value="S_TKc"/>
    <property type="match status" value="1"/>
</dbReference>
<evidence type="ECO:0000313" key="7">
    <source>
        <dbReference type="EMBL" id="CAD8124279.1"/>
    </source>
</evidence>
<evidence type="ECO:0000313" key="8">
    <source>
        <dbReference type="Proteomes" id="UP000692954"/>
    </source>
</evidence>
<dbReference type="Proteomes" id="UP000692954">
    <property type="component" value="Unassembled WGS sequence"/>
</dbReference>
<keyword evidence="5" id="KW-0067">ATP-binding</keyword>
<dbReference type="PROSITE" id="PS50011">
    <property type="entry name" value="PROTEIN_KINASE_DOM"/>
    <property type="match status" value="1"/>
</dbReference>
<dbReference type="PROSITE" id="PS00108">
    <property type="entry name" value="PROTEIN_KINASE_ST"/>
    <property type="match status" value="1"/>
</dbReference>
<keyword evidence="2" id="KW-0808">Transferase</keyword>
<dbReference type="PANTHER" id="PTHR24353:SF37">
    <property type="entry name" value="CAMP-DEPENDENT PROTEIN KINASE CATALYTIC SUBUNIT PRKX"/>
    <property type="match status" value="1"/>
</dbReference>
<reference evidence="7" key="1">
    <citation type="submission" date="2021-01" db="EMBL/GenBank/DDBJ databases">
        <authorList>
            <consortium name="Genoscope - CEA"/>
            <person name="William W."/>
        </authorList>
    </citation>
    <scope>NUCLEOTIDE SEQUENCE</scope>
</reference>
<evidence type="ECO:0000256" key="2">
    <source>
        <dbReference type="ARBA" id="ARBA00022679"/>
    </source>
</evidence>
<dbReference type="GO" id="GO:0004691">
    <property type="term" value="F:cAMP-dependent protein kinase activity"/>
    <property type="evidence" value="ECO:0007669"/>
    <property type="project" value="TreeGrafter"/>
</dbReference>
<dbReference type="OrthoDB" id="417954at2759"/>
<feature type="domain" description="Protein kinase" evidence="6">
    <location>
        <begin position="1"/>
        <end position="104"/>
    </location>
</feature>
<accession>A0A8S1RB54</accession>
<evidence type="ECO:0000256" key="3">
    <source>
        <dbReference type="ARBA" id="ARBA00022741"/>
    </source>
</evidence>
<dbReference type="GO" id="GO:0005952">
    <property type="term" value="C:cAMP-dependent protein kinase complex"/>
    <property type="evidence" value="ECO:0007669"/>
    <property type="project" value="TreeGrafter"/>
</dbReference>
<dbReference type="EMBL" id="CAJJDN010000150">
    <property type="protein sequence ID" value="CAD8124279.1"/>
    <property type="molecule type" value="Genomic_DNA"/>
</dbReference>
<dbReference type="PANTHER" id="PTHR24353">
    <property type="entry name" value="CYCLIC NUCLEOTIDE-DEPENDENT PROTEIN KINASE"/>
    <property type="match status" value="1"/>
</dbReference>
<dbReference type="AlphaFoldDB" id="A0A8S1RB54"/>
<keyword evidence="4" id="KW-0418">Kinase</keyword>
<evidence type="ECO:0000259" key="6">
    <source>
        <dbReference type="PROSITE" id="PS50011"/>
    </source>
</evidence>
<evidence type="ECO:0000256" key="1">
    <source>
        <dbReference type="ARBA" id="ARBA00022527"/>
    </source>
</evidence>
<protein>
    <recommendedName>
        <fullName evidence="6">Protein kinase domain-containing protein</fullName>
    </recommendedName>
</protein>
<sequence length="104" mass="11880">MEHISVGDLHRILKKNGGLSEKIVKFLIAEIILASEYLHQQLKIVYRDLKPENILLTEQGHINLTEFGLTIQIQDKHTYTVAGTPEYLAPEIIARPGHTYEVDF</sequence>
<evidence type="ECO:0000256" key="5">
    <source>
        <dbReference type="ARBA" id="ARBA00022840"/>
    </source>
</evidence>
<comment type="caution">
    <text evidence="7">The sequence shown here is derived from an EMBL/GenBank/DDBJ whole genome shotgun (WGS) entry which is preliminary data.</text>
</comment>
<keyword evidence="8" id="KW-1185">Reference proteome</keyword>
<evidence type="ECO:0000256" key="4">
    <source>
        <dbReference type="ARBA" id="ARBA00022777"/>
    </source>
</evidence>
<dbReference type="InterPro" id="IPR008271">
    <property type="entry name" value="Ser/Thr_kinase_AS"/>
</dbReference>
<gene>
    <name evidence="7" type="ORF">PSON_ATCC_30995.1.T1500061</name>
</gene>
<dbReference type="InterPro" id="IPR000719">
    <property type="entry name" value="Prot_kinase_dom"/>
</dbReference>
<organism evidence="7 8">
    <name type="scientific">Paramecium sonneborni</name>
    <dbReference type="NCBI Taxonomy" id="65129"/>
    <lineage>
        <taxon>Eukaryota</taxon>
        <taxon>Sar</taxon>
        <taxon>Alveolata</taxon>
        <taxon>Ciliophora</taxon>
        <taxon>Intramacronucleata</taxon>
        <taxon>Oligohymenophorea</taxon>
        <taxon>Peniculida</taxon>
        <taxon>Parameciidae</taxon>
        <taxon>Paramecium</taxon>
    </lineage>
</organism>
<dbReference type="Pfam" id="PF00069">
    <property type="entry name" value="Pkinase"/>
    <property type="match status" value="1"/>
</dbReference>